<dbReference type="GO" id="GO:0005886">
    <property type="term" value="C:plasma membrane"/>
    <property type="evidence" value="ECO:0007669"/>
    <property type="project" value="UniProtKB-SubCell"/>
</dbReference>
<evidence type="ECO:0000256" key="3">
    <source>
        <dbReference type="ARBA" id="ARBA00022692"/>
    </source>
</evidence>
<dbReference type="InterPro" id="IPR052192">
    <property type="entry name" value="Insect_Ionotropic_Sensory_Rcpt"/>
</dbReference>
<dbReference type="EnsemblMetazoa" id="XM_017132641.1">
    <property type="protein sequence ID" value="XP_016988130.1"/>
    <property type="gene ID" value="LOC108050782"/>
</dbReference>
<dbReference type="Gene3D" id="1.10.287.70">
    <property type="match status" value="1"/>
</dbReference>
<dbReference type="Proteomes" id="UP001652680">
    <property type="component" value="Unassembled WGS sequence"/>
</dbReference>
<proteinExistence type="predicted"/>
<dbReference type="GeneID" id="108050782"/>
<evidence type="ECO:0000256" key="4">
    <source>
        <dbReference type="ARBA" id="ARBA00022989"/>
    </source>
</evidence>
<name>A0A6P4FCG6_DRORH</name>
<reference evidence="9" key="3">
    <citation type="submission" date="2025-05" db="UniProtKB">
        <authorList>
            <consortium name="EnsemblMetazoa"/>
        </authorList>
    </citation>
    <scope>IDENTIFICATION</scope>
</reference>
<evidence type="ECO:0000256" key="1">
    <source>
        <dbReference type="ARBA" id="ARBA00004651"/>
    </source>
</evidence>
<evidence type="ECO:0000256" key="2">
    <source>
        <dbReference type="ARBA" id="ARBA00022475"/>
    </source>
</evidence>
<keyword evidence="2" id="KW-1003">Cell membrane</keyword>
<evidence type="ECO:0000313" key="11">
    <source>
        <dbReference type="RefSeq" id="XP_016988130.1"/>
    </source>
</evidence>
<evidence type="ECO:0000313" key="10">
    <source>
        <dbReference type="Proteomes" id="UP001652680"/>
    </source>
</evidence>
<keyword evidence="6" id="KW-0675">Receptor</keyword>
<evidence type="ECO:0000313" key="9">
    <source>
        <dbReference type="EnsemblMetazoa" id="XP_016988130.1"/>
    </source>
</evidence>
<comment type="subcellular location">
    <subcellularLocation>
        <location evidence="1">Cell membrane</location>
        <topology evidence="1">Multi-pass membrane protein</topology>
    </subcellularLocation>
</comment>
<dbReference type="AlphaFoldDB" id="A0A6P4FCG6"/>
<evidence type="ECO:0000256" key="5">
    <source>
        <dbReference type="ARBA" id="ARBA00023136"/>
    </source>
</evidence>
<feature type="transmembrane region" description="Helical" evidence="8">
    <location>
        <begin position="400"/>
        <end position="417"/>
    </location>
</feature>
<dbReference type="CTD" id="37252"/>
<feature type="transmembrane region" description="Helical" evidence="8">
    <location>
        <begin position="345"/>
        <end position="363"/>
    </location>
</feature>
<organism evidence="11">
    <name type="scientific">Drosophila rhopaloa</name>
    <name type="common">Fruit fly</name>
    <dbReference type="NCBI Taxonomy" id="1041015"/>
    <lineage>
        <taxon>Eukaryota</taxon>
        <taxon>Metazoa</taxon>
        <taxon>Ecdysozoa</taxon>
        <taxon>Arthropoda</taxon>
        <taxon>Hexapoda</taxon>
        <taxon>Insecta</taxon>
        <taxon>Pterygota</taxon>
        <taxon>Neoptera</taxon>
        <taxon>Endopterygota</taxon>
        <taxon>Diptera</taxon>
        <taxon>Brachycera</taxon>
        <taxon>Muscomorpha</taxon>
        <taxon>Ephydroidea</taxon>
        <taxon>Drosophilidae</taxon>
        <taxon>Drosophila</taxon>
        <taxon>Sophophora</taxon>
    </lineage>
</organism>
<dbReference type="RefSeq" id="XP_016988130.1">
    <property type="nucleotide sequence ID" value="XM_017132641.1"/>
</dbReference>
<keyword evidence="4 8" id="KW-1133">Transmembrane helix</keyword>
<protein>
    <submittedName>
        <fullName evidence="11">Uncharacterized protein LOC108050782</fullName>
    </submittedName>
</protein>
<keyword evidence="10" id="KW-1185">Reference proteome</keyword>
<dbReference type="PANTHER" id="PTHR42643">
    <property type="entry name" value="IONOTROPIC RECEPTOR 20A-RELATED"/>
    <property type="match status" value="1"/>
</dbReference>
<dbReference type="OMA" id="IGINDCC"/>
<keyword evidence="3 8" id="KW-0812">Transmembrane</keyword>
<evidence type="ECO:0000256" key="8">
    <source>
        <dbReference type="SAM" id="Phobius"/>
    </source>
</evidence>
<sequence>MDSRAAELILREPDIFASVQLENGLSKSQNIQLINNSFVLEMFFRITQLYHFKNFIFYISERLDLKNKDSQEFFHDFWTYFPLAPNLIITREHHAAIPMMQFISTPSLVMIFTTGKDDPIMELAAQSLHGIRWLKTIFILFPSFEYREFDSSRESCAHFTAEIKDIFDWVWSKQFINTLLVTIKDNVFVLDPYPTPSVVNNTGVWRAEDFFQNYAKNMKGYVVRTPILYDLPRVFKSDRATNTFEKNFVHGTSGNLFLGFLEFVNATLLDTSANITMDYLNMTDMLDLVSKGVYETLIHSFTEITTKYVVSYSYPIGINDCCIMVPYRNQSPADQYMREALQENVWILIILFTLYIALAIWLCSPLRPRDFSAAFLQSICTLTYSAPTFILRTPTLRMRYLYVVLAIMGIVTSNMYISRMTSYFTTAPPSRQVNTVQDVVEANLKIKMLAVEHERMAKSALQYPANFMRQVDLVDKRMLDLHREPFNTSFGYTVSSDRWRFMNMQQLHLRKPIFRLTDICEGPFYHVFPMHLDSHLRSPMTEYIMIAQQAGLMNHWKREAFWEAVHLHRIQVHLIDEEPMALSLSFFSSLFRTWTFGLVLSGIAFAAEMKWYEYVTIRRRPVIGLTRKPRSFLRRFMKL</sequence>
<gene>
    <name evidence="11" type="primary">LOC108050782</name>
    <name evidence="9" type="synonym">108050782</name>
</gene>
<keyword evidence="5 8" id="KW-0472">Membrane</keyword>
<reference evidence="11" key="2">
    <citation type="submission" date="2025-04" db="UniProtKB">
        <authorList>
            <consortium name="RefSeq"/>
        </authorList>
    </citation>
    <scope>IDENTIFICATION</scope>
</reference>
<keyword evidence="7" id="KW-0325">Glycoprotein</keyword>
<evidence type="ECO:0000256" key="7">
    <source>
        <dbReference type="ARBA" id="ARBA00023180"/>
    </source>
</evidence>
<dbReference type="PANTHER" id="PTHR42643:SF39">
    <property type="entry name" value="IONOTROPIC RECEPTOR 56A-RELATED"/>
    <property type="match status" value="1"/>
</dbReference>
<dbReference type="OrthoDB" id="7882476at2759"/>
<accession>A0A6P4FCG6</accession>
<evidence type="ECO:0000256" key="6">
    <source>
        <dbReference type="ARBA" id="ARBA00023170"/>
    </source>
</evidence>
<reference evidence="10" key="1">
    <citation type="journal article" date="2021" name="Elife">
        <title>Highly contiguous assemblies of 101 drosophilid genomes.</title>
        <authorList>
            <person name="Kim B.Y."/>
            <person name="Wang J.R."/>
            <person name="Miller D.E."/>
            <person name="Barmina O."/>
            <person name="Delaney E."/>
            <person name="Thompson A."/>
            <person name="Comeault A.A."/>
            <person name="Peede D."/>
            <person name="D'Agostino E.R."/>
            <person name="Pelaez J."/>
            <person name="Aguilar J.M."/>
            <person name="Haji D."/>
            <person name="Matsunaga T."/>
            <person name="Armstrong E.E."/>
            <person name="Zych M."/>
            <person name="Ogawa Y."/>
            <person name="Stamenkovic-Radak M."/>
            <person name="Jelic M."/>
            <person name="Veselinovic M.S."/>
            <person name="Tanaskovic M."/>
            <person name="Eric P."/>
            <person name="Gao J.J."/>
            <person name="Katoh T.K."/>
            <person name="Toda M.J."/>
            <person name="Watabe H."/>
            <person name="Watada M."/>
            <person name="Davis J.S."/>
            <person name="Moyle L.C."/>
            <person name="Manoli G."/>
            <person name="Bertolini E."/>
            <person name="Kostal V."/>
            <person name="Hawley R.S."/>
            <person name="Takahashi A."/>
            <person name="Jones C.D."/>
            <person name="Price D.K."/>
            <person name="Whiteman N."/>
            <person name="Kopp A."/>
            <person name="Matute D.R."/>
            <person name="Petrov D.A."/>
        </authorList>
    </citation>
    <scope>NUCLEOTIDE SEQUENCE [LARGE SCALE GENOMIC DNA]</scope>
</reference>